<protein>
    <submittedName>
        <fullName evidence="1">Uncharacterized protein</fullName>
    </submittedName>
</protein>
<dbReference type="Proteomes" id="UP000887159">
    <property type="component" value="Unassembled WGS sequence"/>
</dbReference>
<sequence>MIRESQRLYPQGNFVFLQGSASSHTAKSTIPQSVLPLNWGGTEPNCTVTCMVLKATDNDRRHLALYHDEFCGP</sequence>
<proteinExistence type="predicted"/>
<name>A0A8X6WH75_TRICX</name>
<reference evidence="1" key="1">
    <citation type="submission" date="2020-08" db="EMBL/GenBank/DDBJ databases">
        <title>Multicomponent nature underlies the extraordinary mechanical properties of spider dragline silk.</title>
        <authorList>
            <person name="Kono N."/>
            <person name="Nakamura H."/>
            <person name="Mori M."/>
            <person name="Yoshida Y."/>
            <person name="Ohtoshi R."/>
            <person name="Malay A.D."/>
            <person name="Moran D.A.P."/>
            <person name="Tomita M."/>
            <person name="Numata K."/>
            <person name="Arakawa K."/>
        </authorList>
    </citation>
    <scope>NUCLEOTIDE SEQUENCE</scope>
</reference>
<dbReference type="EMBL" id="BMAU01021418">
    <property type="protein sequence ID" value="GFY33896.1"/>
    <property type="molecule type" value="Genomic_DNA"/>
</dbReference>
<organism evidence="1 2">
    <name type="scientific">Trichonephila clavipes</name>
    <name type="common">Golden silk orbweaver</name>
    <name type="synonym">Nephila clavipes</name>
    <dbReference type="NCBI Taxonomy" id="2585209"/>
    <lineage>
        <taxon>Eukaryota</taxon>
        <taxon>Metazoa</taxon>
        <taxon>Ecdysozoa</taxon>
        <taxon>Arthropoda</taxon>
        <taxon>Chelicerata</taxon>
        <taxon>Arachnida</taxon>
        <taxon>Araneae</taxon>
        <taxon>Araneomorphae</taxon>
        <taxon>Entelegynae</taxon>
        <taxon>Araneoidea</taxon>
        <taxon>Nephilidae</taxon>
        <taxon>Trichonephila</taxon>
    </lineage>
</organism>
<accession>A0A8X6WH75</accession>
<evidence type="ECO:0000313" key="1">
    <source>
        <dbReference type="EMBL" id="GFY33896.1"/>
    </source>
</evidence>
<evidence type="ECO:0000313" key="2">
    <source>
        <dbReference type="Proteomes" id="UP000887159"/>
    </source>
</evidence>
<dbReference type="AlphaFoldDB" id="A0A8X6WH75"/>
<comment type="caution">
    <text evidence="1">The sequence shown here is derived from an EMBL/GenBank/DDBJ whole genome shotgun (WGS) entry which is preliminary data.</text>
</comment>
<keyword evidence="2" id="KW-1185">Reference proteome</keyword>
<gene>
    <name evidence="1" type="ORF">TNCV_4596041</name>
</gene>